<dbReference type="Proteomes" id="UP000727407">
    <property type="component" value="Unassembled WGS sequence"/>
</dbReference>
<protein>
    <submittedName>
        <fullName evidence="1">Lymphocyte antigen 6D-like</fullName>
    </submittedName>
</protein>
<dbReference type="OrthoDB" id="9449056at2759"/>
<name>A0A8J4UKR2_CLAMG</name>
<keyword evidence="2" id="KW-1185">Reference proteome</keyword>
<accession>A0A8J4UKR2</accession>
<proteinExistence type="predicted"/>
<evidence type="ECO:0000313" key="1">
    <source>
        <dbReference type="EMBL" id="KAF5899607.1"/>
    </source>
</evidence>
<dbReference type="InterPro" id="IPR045860">
    <property type="entry name" value="Snake_toxin-like_sf"/>
</dbReference>
<organism evidence="1 2">
    <name type="scientific">Clarias magur</name>
    <name type="common">Asian catfish</name>
    <name type="synonym">Macropteronotus magur</name>
    <dbReference type="NCBI Taxonomy" id="1594786"/>
    <lineage>
        <taxon>Eukaryota</taxon>
        <taxon>Metazoa</taxon>
        <taxon>Chordata</taxon>
        <taxon>Craniata</taxon>
        <taxon>Vertebrata</taxon>
        <taxon>Euteleostomi</taxon>
        <taxon>Actinopterygii</taxon>
        <taxon>Neopterygii</taxon>
        <taxon>Teleostei</taxon>
        <taxon>Ostariophysi</taxon>
        <taxon>Siluriformes</taxon>
        <taxon>Clariidae</taxon>
        <taxon>Clarias</taxon>
    </lineage>
</organism>
<sequence>MSSIFTSCSKINGLMQVSFGKDLSKRFGRPDYTENLFCQIALSLLKSAGIMKLLVYAFVLVLLCTTSVHSLQCYTCENGDCKTPIDCPTSSNFCKTVVT</sequence>
<reference evidence="1" key="1">
    <citation type="submission" date="2020-07" db="EMBL/GenBank/DDBJ databases">
        <title>Clarias magur genome sequencing, assembly and annotation.</title>
        <authorList>
            <person name="Kushwaha B."/>
            <person name="Kumar R."/>
            <person name="Das P."/>
            <person name="Joshi C.G."/>
            <person name="Kumar D."/>
            <person name="Nagpure N.S."/>
            <person name="Pandey M."/>
            <person name="Agarwal S."/>
            <person name="Srivastava S."/>
            <person name="Singh M."/>
            <person name="Sahoo L."/>
            <person name="Jayasankar P."/>
            <person name="Meher P.K."/>
            <person name="Koringa P.G."/>
            <person name="Iquebal M.A."/>
            <person name="Das S.P."/>
            <person name="Bit A."/>
            <person name="Patnaik S."/>
            <person name="Patel N."/>
            <person name="Shah T.M."/>
            <person name="Hinsu A."/>
            <person name="Jena J.K."/>
        </authorList>
    </citation>
    <scope>NUCLEOTIDE SEQUENCE</scope>
    <source>
        <strain evidence="1">CIFAMagur01</strain>
        <tissue evidence="1">Testis</tissue>
    </source>
</reference>
<gene>
    <name evidence="1" type="ORF">DAT39_010678</name>
</gene>
<comment type="caution">
    <text evidence="1">The sequence shown here is derived from an EMBL/GenBank/DDBJ whole genome shotgun (WGS) entry which is preliminary data.</text>
</comment>
<feature type="non-terminal residue" evidence="1">
    <location>
        <position position="99"/>
    </location>
</feature>
<dbReference type="AlphaFoldDB" id="A0A8J4UKR2"/>
<evidence type="ECO:0000313" key="2">
    <source>
        <dbReference type="Proteomes" id="UP000727407"/>
    </source>
</evidence>
<dbReference type="EMBL" id="QNUK01000162">
    <property type="protein sequence ID" value="KAF5899607.1"/>
    <property type="molecule type" value="Genomic_DNA"/>
</dbReference>
<dbReference type="SUPFAM" id="SSF57302">
    <property type="entry name" value="Snake toxin-like"/>
    <property type="match status" value="1"/>
</dbReference>